<dbReference type="EMBL" id="QEKO01000011">
    <property type="protein sequence ID" value="PVY60241.1"/>
    <property type="molecule type" value="Genomic_DNA"/>
</dbReference>
<dbReference type="AlphaFoldDB" id="A0A2U1CH77"/>
<dbReference type="Proteomes" id="UP000246145">
    <property type="component" value="Unassembled WGS sequence"/>
</dbReference>
<comment type="caution">
    <text evidence="2">The sequence shown here is derived from an EMBL/GenBank/DDBJ whole genome shotgun (WGS) entry which is preliminary data.</text>
</comment>
<keyword evidence="1" id="KW-0732">Signal</keyword>
<organism evidence="2 3">
    <name type="scientific">Pusillimonas noertemannii</name>
    <dbReference type="NCBI Taxonomy" id="305977"/>
    <lineage>
        <taxon>Bacteria</taxon>
        <taxon>Pseudomonadati</taxon>
        <taxon>Pseudomonadota</taxon>
        <taxon>Betaproteobacteria</taxon>
        <taxon>Burkholderiales</taxon>
        <taxon>Alcaligenaceae</taxon>
        <taxon>Pusillimonas</taxon>
    </lineage>
</organism>
<dbReference type="InterPro" id="IPR011652">
    <property type="entry name" value="MORN_2"/>
</dbReference>
<sequence>MHARSLVLAFTFALLSTAAGAEVNPSLAGQAVVKPISGGEHRKEYAPNGQLIYEVIEQASGNERKATEREWTQDGSPLRDQEFLNGTQMRATFWYMNGQVREKHVNQALRDPKGPPGDYVEYFSDLGLPQASGVMQGQFKRVGLHRFYDEHGKLQAEQTYDASGQLVSEKKIGANGVAGQEQGFYPDGSRRLP</sequence>
<dbReference type="RefSeq" id="WP_165832650.1">
    <property type="nucleotide sequence ID" value="NZ_JACCEX010000009.1"/>
</dbReference>
<name>A0A2U1CH77_9BURK</name>
<gene>
    <name evidence="2" type="ORF">C7440_3840</name>
</gene>
<evidence type="ECO:0000256" key="1">
    <source>
        <dbReference type="SAM" id="SignalP"/>
    </source>
</evidence>
<evidence type="ECO:0000313" key="3">
    <source>
        <dbReference type="Proteomes" id="UP000246145"/>
    </source>
</evidence>
<feature type="signal peptide" evidence="1">
    <location>
        <begin position="1"/>
        <end position="21"/>
    </location>
</feature>
<proteinExistence type="predicted"/>
<dbReference type="STRING" id="1231391.GCA_000308195_01168"/>
<reference evidence="2 3" key="1">
    <citation type="submission" date="2018-04" db="EMBL/GenBank/DDBJ databases">
        <title>Genomic Encyclopedia of Type Strains, Phase IV (KMG-IV): sequencing the most valuable type-strain genomes for metagenomic binning, comparative biology and taxonomic classification.</title>
        <authorList>
            <person name="Goeker M."/>
        </authorList>
    </citation>
    <scope>NUCLEOTIDE SEQUENCE [LARGE SCALE GENOMIC DNA]</scope>
    <source>
        <strain evidence="2 3">DSM 10065</strain>
    </source>
</reference>
<feature type="chain" id="PRO_5015644680" evidence="1">
    <location>
        <begin position="22"/>
        <end position="193"/>
    </location>
</feature>
<keyword evidence="3" id="KW-1185">Reference proteome</keyword>
<evidence type="ECO:0000313" key="2">
    <source>
        <dbReference type="EMBL" id="PVY60241.1"/>
    </source>
</evidence>
<dbReference type="Gene3D" id="3.90.930.1">
    <property type="match status" value="1"/>
</dbReference>
<protein>
    <submittedName>
        <fullName evidence="2">MORN repeat protein</fullName>
    </submittedName>
</protein>
<accession>A0A2U1CH77</accession>
<dbReference type="Pfam" id="PF07661">
    <property type="entry name" value="MORN_2"/>
    <property type="match status" value="2"/>
</dbReference>